<evidence type="ECO:0000256" key="3">
    <source>
        <dbReference type="PIRNR" id="PIRNR001365"/>
    </source>
</evidence>
<comment type="caution">
    <text evidence="5">The sequence shown here is derived from an EMBL/GenBank/DDBJ whole genome shotgun (WGS) entry which is preliminary data.</text>
</comment>
<evidence type="ECO:0000256" key="1">
    <source>
        <dbReference type="ARBA" id="ARBA00007592"/>
    </source>
</evidence>
<dbReference type="SMART" id="SM01130">
    <property type="entry name" value="DHDPS"/>
    <property type="match status" value="1"/>
</dbReference>
<evidence type="ECO:0000256" key="2">
    <source>
        <dbReference type="ARBA" id="ARBA00023239"/>
    </source>
</evidence>
<dbReference type="PANTHER" id="PTHR12128">
    <property type="entry name" value="DIHYDRODIPICOLINATE SYNTHASE"/>
    <property type="match status" value="1"/>
</dbReference>
<name>A0A917V286_9HYPH</name>
<dbReference type="SUPFAM" id="SSF51569">
    <property type="entry name" value="Aldolase"/>
    <property type="match status" value="1"/>
</dbReference>
<sequence>MPRTAPRQTLAPDDIVGILGIVPTPATPDAGHWSCTASVDLDETARMTAMIRAAGISIFMTGGSFGEGASLLPEETEAYIDAIVSTLDRDGLVFAGVTTLNTRETIRRARRLVEIGADGLFLGRPMWMALDAPGIVRYYQDIAEALPGVPIVVYDNQFAFKGKIDTPTYAALSRIPEIIATKHIGGPSMSDDLAAAEGRMRVLPVDSQWAAFARKHPDEASACWTGNCADGPEPLVALAAAVAARDFDRADVICERMAWAQAPMFPGGKLENFVDYNVPIAHGRLQGSGLVRSGPPRPPYSIAPEGHWEGGRETGRRWASLREMF</sequence>
<reference evidence="5 6" key="1">
    <citation type="journal article" date="2014" name="Int. J. Syst. Evol. Microbiol.">
        <title>Complete genome sequence of Corynebacterium casei LMG S-19264T (=DSM 44701T), isolated from a smear-ripened cheese.</title>
        <authorList>
            <consortium name="US DOE Joint Genome Institute (JGI-PGF)"/>
            <person name="Walter F."/>
            <person name="Albersmeier A."/>
            <person name="Kalinowski J."/>
            <person name="Ruckert C."/>
        </authorList>
    </citation>
    <scope>NUCLEOTIDE SEQUENCE [LARGE SCALE GENOMIC DNA]</scope>
    <source>
        <strain evidence="5 6">CGMCC 1.9161</strain>
    </source>
</reference>
<protein>
    <recommendedName>
        <fullName evidence="7">Dihydrodipicolinate synthase/N-acetylneuraminate lyase</fullName>
    </recommendedName>
</protein>
<gene>
    <name evidence="5" type="ORF">GCM10011322_05580</name>
</gene>
<dbReference type="EMBL" id="BMMF01000002">
    <property type="protein sequence ID" value="GGK21792.1"/>
    <property type="molecule type" value="Genomic_DNA"/>
</dbReference>
<dbReference type="PIRSF" id="PIRSF001365">
    <property type="entry name" value="DHDPS"/>
    <property type="match status" value="1"/>
</dbReference>
<evidence type="ECO:0000256" key="4">
    <source>
        <dbReference type="PIRSR" id="PIRSR001365-1"/>
    </source>
</evidence>
<dbReference type="GO" id="GO:0008840">
    <property type="term" value="F:4-hydroxy-tetrahydrodipicolinate synthase activity"/>
    <property type="evidence" value="ECO:0007669"/>
    <property type="project" value="TreeGrafter"/>
</dbReference>
<keyword evidence="6" id="KW-1185">Reference proteome</keyword>
<dbReference type="InterPro" id="IPR002220">
    <property type="entry name" value="DapA-like"/>
</dbReference>
<dbReference type="AlphaFoldDB" id="A0A917V286"/>
<organism evidence="5 6">
    <name type="scientific">Salinarimonas ramus</name>
    <dbReference type="NCBI Taxonomy" id="690164"/>
    <lineage>
        <taxon>Bacteria</taxon>
        <taxon>Pseudomonadati</taxon>
        <taxon>Pseudomonadota</taxon>
        <taxon>Alphaproteobacteria</taxon>
        <taxon>Hyphomicrobiales</taxon>
        <taxon>Salinarimonadaceae</taxon>
        <taxon>Salinarimonas</taxon>
    </lineage>
</organism>
<keyword evidence="2 3" id="KW-0456">Lyase</keyword>
<feature type="active site" description="Schiff-base intermediate with substrate" evidence="4">
    <location>
        <position position="182"/>
    </location>
</feature>
<feature type="active site" description="Proton donor/acceptor" evidence="4">
    <location>
        <position position="154"/>
    </location>
</feature>
<dbReference type="Gene3D" id="3.20.20.70">
    <property type="entry name" value="Aldolase class I"/>
    <property type="match status" value="1"/>
</dbReference>
<dbReference type="PANTHER" id="PTHR12128:SF66">
    <property type="entry name" value="4-HYDROXY-2-OXOGLUTARATE ALDOLASE, MITOCHONDRIAL"/>
    <property type="match status" value="1"/>
</dbReference>
<comment type="similarity">
    <text evidence="1 3">Belongs to the DapA family.</text>
</comment>
<evidence type="ECO:0000313" key="5">
    <source>
        <dbReference type="EMBL" id="GGK21792.1"/>
    </source>
</evidence>
<evidence type="ECO:0008006" key="7">
    <source>
        <dbReference type="Google" id="ProtNLM"/>
    </source>
</evidence>
<accession>A0A917V286</accession>
<dbReference type="InterPro" id="IPR013785">
    <property type="entry name" value="Aldolase_TIM"/>
</dbReference>
<evidence type="ECO:0000313" key="6">
    <source>
        <dbReference type="Proteomes" id="UP000600449"/>
    </source>
</evidence>
<proteinExistence type="inferred from homology"/>
<dbReference type="Proteomes" id="UP000600449">
    <property type="component" value="Unassembled WGS sequence"/>
</dbReference>
<dbReference type="RefSeq" id="WP_188909336.1">
    <property type="nucleotide sequence ID" value="NZ_BMMF01000002.1"/>
</dbReference>
<dbReference type="Pfam" id="PF00701">
    <property type="entry name" value="DHDPS"/>
    <property type="match status" value="1"/>
</dbReference>